<evidence type="ECO:0000313" key="4">
    <source>
        <dbReference type="EMBL" id="SBV53231.1"/>
    </source>
</evidence>
<name>A0A1C3NS66_9XANT</name>
<dbReference type="InterPro" id="IPR019734">
    <property type="entry name" value="TPR_rpt"/>
</dbReference>
<protein>
    <submittedName>
        <fullName evidence="4">Uncharacterized protein</fullName>
    </submittedName>
</protein>
<dbReference type="SUPFAM" id="SSF48452">
    <property type="entry name" value="TPR-like"/>
    <property type="match status" value="1"/>
</dbReference>
<dbReference type="RefSeq" id="WP_181093336.1">
    <property type="nucleotide sequence ID" value="NZ_FLTX01000088.1"/>
</dbReference>
<evidence type="ECO:0000256" key="2">
    <source>
        <dbReference type="SAM" id="MobiDB-lite"/>
    </source>
</evidence>
<feature type="repeat" description="TPR" evidence="1">
    <location>
        <begin position="73"/>
        <end position="106"/>
    </location>
</feature>
<dbReference type="STRING" id="56449.XBLMG947_4042"/>
<evidence type="ECO:0000256" key="3">
    <source>
        <dbReference type="SAM" id="SignalP"/>
    </source>
</evidence>
<sequence length="205" mass="21858">MMTVVKGLVTFRPMFALVLLSALVGCASAPKKAPPPSSFDDTMSRAEAEVTSGGAEQALKTFEDAGRADPTRKEPWVRMAQLQFDRANYARAIVAAQEVLQRDPNDLVADGVLTVAGFRIANQSLQRLQGRGALASGTARKEAETLASTLRATMGDDILQPDEPKKRKPSVRNTRRAAPSAAKDPAPAKETPKASADPFQNLGGN</sequence>
<accession>A0A1C3NS66</accession>
<feature type="chain" id="PRO_5008679453" evidence="3">
    <location>
        <begin position="34"/>
        <end position="205"/>
    </location>
</feature>
<dbReference type="EMBL" id="FLTX01000088">
    <property type="protein sequence ID" value="SBV53231.1"/>
    <property type="molecule type" value="Genomic_DNA"/>
</dbReference>
<dbReference type="Gene3D" id="1.25.40.10">
    <property type="entry name" value="Tetratricopeptide repeat domain"/>
    <property type="match status" value="1"/>
</dbReference>
<keyword evidence="1" id="KW-0802">TPR repeat</keyword>
<feature type="region of interest" description="Disordered" evidence="2">
    <location>
        <begin position="152"/>
        <end position="205"/>
    </location>
</feature>
<keyword evidence="3" id="KW-0732">Signal</keyword>
<dbReference type="InterPro" id="IPR011990">
    <property type="entry name" value="TPR-like_helical_dom_sf"/>
</dbReference>
<dbReference type="PROSITE" id="PS50005">
    <property type="entry name" value="TPR"/>
    <property type="match status" value="1"/>
</dbReference>
<evidence type="ECO:0000313" key="5">
    <source>
        <dbReference type="Proteomes" id="UP000092503"/>
    </source>
</evidence>
<proteinExistence type="predicted"/>
<feature type="signal peptide" evidence="3">
    <location>
        <begin position="1"/>
        <end position="33"/>
    </location>
</feature>
<dbReference type="PROSITE" id="PS51257">
    <property type="entry name" value="PROKAR_LIPOPROTEIN"/>
    <property type="match status" value="1"/>
</dbReference>
<feature type="compositionally biased region" description="Basic residues" evidence="2">
    <location>
        <begin position="166"/>
        <end position="175"/>
    </location>
</feature>
<evidence type="ECO:0000256" key="1">
    <source>
        <dbReference type="PROSITE-ProRule" id="PRU00339"/>
    </source>
</evidence>
<organism evidence="4 5">
    <name type="scientific">Xanthomonas bromi</name>
    <dbReference type="NCBI Taxonomy" id="56449"/>
    <lineage>
        <taxon>Bacteria</taxon>
        <taxon>Pseudomonadati</taxon>
        <taxon>Pseudomonadota</taxon>
        <taxon>Gammaproteobacteria</taxon>
        <taxon>Lysobacterales</taxon>
        <taxon>Lysobacteraceae</taxon>
        <taxon>Xanthomonas</taxon>
    </lineage>
</organism>
<dbReference type="Proteomes" id="UP000092503">
    <property type="component" value="Unassembled WGS sequence"/>
</dbReference>
<reference evidence="4 5" key="1">
    <citation type="submission" date="2016-06" db="EMBL/GenBank/DDBJ databases">
        <authorList>
            <person name="Kjaerup R.B."/>
            <person name="Dalgaard T.S."/>
            <person name="Juul-Madsen H.R."/>
        </authorList>
    </citation>
    <scope>NUCLEOTIDE SEQUENCE [LARGE SCALE GENOMIC DNA]</scope>
    <source>
        <strain evidence="4">LMG947</strain>
    </source>
</reference>
<dbReference type="AlphaFoldDB" id="A0A1C3NS66"/>
<gene>
    <name evidence="4" type="ORF">XBLMG947_4042</name>
</gene>